<dbReference type="EMBL" id="CM042884">
    <property type="protein sequence ID" value="KAI4368186.1"/>
    <property type="molecule type" value="Genomic_DNA"/>
</dbReference>
<accession>A0ACB9QQB6</accession>
<proteinExistence type="predicted"/>
<reference evidence="2" key="1">
    <citation type="journal article" date="2023" name="Front. Plant Sci.">
        <title>Chromosomal-level genome assembly of Melastoma candidum provides insights into trichome evolution.</title>
        <authorList>
            <person name="Zhong Y."/>
            <person name="Wu W."/>
            <person name="Sun C."/>
            <person name="Zou P."/>
            <person name="Liu Y."/>
            <person name="Dai S."/>
            <person name="Zhou R."/>
        </authorList>
    </citation>
    <scope>NUCLEOTIDE SEQUENCE [LARGE SCALE GENOMIC DNA]</scope>
</reference>
<comment type="caution">
    <text evidence="1">The sequence shown here is derived from an EMBL/GenBank/DDBJ whole genome shotgun (WGS) entry which is preliminary data.</text>
</comment>
<evidence type="ECO:0000313" key="1">
    <source>
        <dbReference type="EMBL" id="KAI4368186.1"/>
    </source>
</evidence>
<dbReference type="Proteomes" id="UP001057402">
    <property type="component" value="Chromosome 5"/>
</dbReference>
<protein>
    <submittedName>
        <fullName evidence="1">Uncharacterized protein</fullName>
    </submittedName>
</protein>
<evidence type="ECO:0000313" key="2">
    <source>
        <dbReference type="Proteomes" id="UP001057402"/>
    </source>
</evidence>
<keyword evidence="2" id="KW-1185">Reference proteome</keyword>
<sequence>MWLAFKFQTTAPKSCFMRPPGAILAPYESIIATVSKFVEHPENNEKPMSQRSKVKFRIICLKFDEQMDQVVVEKILRVIFVDPDHPNPALDKLKLQQADADAAVEACKQPPEETGSRIIGEGLVVDEWASLDRNFPIKVILQSKAVSLIIVCWDLLFSERAGKDI</sequence>
<organism evidence="1 2">
    <name type="scientific">Melastoma candidum</name>
    <dbReference type="NCBI Taxonomy" id="119954"/>
    <lineage>
        <taxon>Eukaryota</taxon>
        <taxon>Viridiplantae</taxon>
        <taxon>Streptophyta</taxon>
        <taxon>Embryophyta</taxon>
        <taxon>Tracheophyta</taxon>
        <taxon>Spermatophyta</taxon>
        <taxon>Magnoliopsida</taxon>
        <taxon>eudicotyledons</taxon>
        <taxon>Gunneridae</taxon>
        <taxon>Pentapetalae</taxon>
        <taxon>rosids</taxon>
        <taxon>malvids</taxon>
        <taxon>Myrtales</taxon>
        <taxon>Melastomataceae</taxon>
        <taxon>Melastomatoideae</taxon>
        <taxon>Melastomateae</taxon>
        <taxon>Melastoma</taxon>
    </lineage>
</organism>
<gene>
    <name evidence="1" type="ORF">MLD38_016772</name>
</gene>
<name>A0ACB9QQB6_9MYRT</name>